<dbReference type="Pfam" id="PF22818">
    <property type="entry name" value="ApeI-like"/>
    <property type="match status" value="1"/>
</dbReference>
<dbReference type="InterPro" id="IPR029069">
    <property type="entry name" value="HotDog_dom_sf"/>
</dbReference>
<evidence type="ECO:0000313" key="3">
    <source>
        <dbReference type="EMBL" id="KOC93610.1"/>
    </source>
</evidence>
<dbReference type="EMBL" id="JRXE01000010">
    <property type="protein sequence ID" value="KOC90512.1"/>
    <property type="molecule type" value="Genomic_DNA"/>
</dbReference>
<feature type="domain" description="ApeI dehydratase-like" evidence="1">
    <location>
        <begin position="10"/>
        <end position="110"/>
    </location>
</feature>
<dbReference type="EMBL" id="JRXF01000012">
    <property type="protein sequence ID" value="KOC93610.1"/>
    <property type="molecule type" value="Genomic_DNA"/>
</dbReference>
<proteinExistence type="predicted"/>
<dbReference type="InterPro" id="IPR016962">
    <property type="entry name" value="Dehydrase_ECs4332_prd"/>
</dbReference>
<dbReference type="PATRIC" id="fig|1560201.3.peg.1940"/>
<dbReference type="SUPFAM" id="SSF54637">
    <property type="entry name" value="Thioesterase/thiol ester dehydrase-isomerase"/>
    <property type="match status" value="1"/>
</dbReference>
<evidence type="ECO:0000313" key="2">
    <source>
        <dbReference type="EMBL" id="KOC90512.1"/>
    </source>
</evidence>
<comment type="caution">
    <text evidence="2">The sequence shown here is derived from an EMBL/GenBank/DDBJ whole genome shotgun (WGS) entry which is preliminary data.</text>
</comment>
<organism evidence="2 5">
    <name type="scientific">Winslowiella iniecta</name>
    <dbReference type="NCBI Taxonomy" id="1560201"/>
    <lineage>
        <taxon>Bacteria</taxon>
        <taxon>Pseudomonadati</taxon>
        <taxon>Pseudomonadota</taxon>
        <taxon>Gammaproteobacteria</taxon>
        <taxon>Enterobacterales</taxon>
        <taxon>Erwiniaceae</taxon>
        <taxon>Winslowiella</taxon>
    </lineage>
</organism>
<accession>A0A0L7T535</accession>
<dbReference type="STRING" id="1560201.NG42_09125"/>
<gene>
    <name evidence="2" type="ORF">NG42_09125</name>
    <name evidence="3" type="ORF">NG43_08940</name>
</gene>
<dbReference type="AlphaFoldDB" id="A0A0L7T535"/>
<evidence type="ECO:0000259" key="1">
    <source>
        <dbReference type="Pfam" id="PF22818"/>
    </source>
</evidence>
<sequence length="115" mass="13071">MLPVELSRSQHATQLEVVLRIDADLFWFRGHFPQQPLLPGVAQLDWVMHYGIGCLAAGKQFSAVENIKFQQPVLPGSLLKLQLEWHEAKNQLSFRYLRVLNGEESVTSSGKIRLC</sequence>
<evidence type="ECO:0000313" key="4">
    <source>
        <dbReference type="Proteomes" id="UP000036851"/>
    </source>
</evidence>
<dbReference type="InterPro" id="IPR054545">
    <property type="entry name" value="ApeI-like"/>
</dbReference>
<evidence type="ECO:0000313" key="5">
    <source>
        <dbReference type="Proteomes" id="UP000037088"/>
    </source>
</evidence>
<protein>
    <submittedName>
        <fullName evidence="2">Hydroxymyristoyl-ACP dehydratase</fullName>
    </submittedName>
</protein>
<dbReference type="Proteomes" id="UP000037088">
    <property type="component" value="Unassembled WGS sequence"/>
</dbReference>
<dbReference type="Gene3D" id="3.10.129.10">
    <property type="entry name" value="Hotdog Thioesterase"/>
    <property type="match status" value="1"/>
</dbReference>
<dbReference type="PIRSF" id="PIRSF030962">
    <property type="entry name" value="Dehydrase_ECs4332_prd"/>
    <property type="match status" value="1"/>
</dbReference>
<dbReference type="Proteomes" id="UP000036851">
    <property type="component" value="Unassembled WGS sequence"/>
</dbReference>
<keyword evidence="5" id="KW-1185">Reference proteome</keyword>
<dbReference type="OrthoDB" id="9812842at2"/>
<name>A0A0L7T535_9GAMM</name>
<reference evidence="4 5" key="1">
    <citation type="journal article" date="2015" name="Int. J. Syst. Evol. Microbiol.">
        <title>Erwinia iniecta sp. nov., isolated from Russian wheat aphids (Diuraphis noxia).</title>
        <authorList>
            <person name="Campillo T."/>
            <person name="Luna E."/>
            <person name="Portier P."/>
            <person name="Fischer-Le Saux M."/>
            <person name="Lapitan N."/>
            <person name="Tisserat N.A."/>
            <person name="Leach J.E."/>
        </authorList>
    </citation>
    <scope>NUCLEOTIDE SEQUENCE [LARGE SCALE GENOMIC DNA]</scope>
    <source>
        <strain evidence="2 5">B120</strain>
        <strain evidence="3 4">B149</strain>
    </source>
</reference>
<dbReference type="RefSeq" id="WP_052898976.1">
    <property type="nucleotide sequence ID" value="NZ_JRXE01000010.1"/>
</dbReference>